<feature type="region of interest" description="Disordered" evidence="13">
    <location>
        <begin position="93"/>
        <end position="119"/>
    </location>
</feature>
<evidence type="ECO:0000256" key="2">
    <source>
        <dbReference type="ARBA" id="ARBA00001946"/>
    </source>
</evidence>
<evidence type="ECO:0000313" key="16">
    <source>
        <dbReference type="EnsemblPlants" id="OPUNC12G05410.1"/>
    </source>
</evidence>
<evidence type="ECO:0000256" key="14">
    <source>
        <dbReference type="SAM" id="SignalP"/>
    </source>
</evidence>
<comment type="catalytic activity">
    <reaction evidence="11">
        <text>O-phospho-L-threonyl-[protein] + H2O = L-threonyl-[protein] + phosphate</text>
        <dbReference type="Rhea" id="RHEA:47004"/>
        <dbReference type="Rhea" id="RHEA-COMP:11060"/>
        <dbReference type="Rhea" id="RHEA-COMP:11605"/>
        <dbReference type="ChEBI" id="CHEBI:15377"/>
        <dbReference type="ChEBI" id="CHEBI:30013"/>
        <dbReference type="ChEBI" id="CHEBI:43474"/>
        <dbReference type="ChEBI" id="CHEBI:61977"/>
        <dbReference type="EC" id="3.1.3.16"/>
    </reaction>
</comment>
<evidence type="ECO:0000256" key="12">
    <source>
        <dbReference type="RuleBase" id="RU003465"/>
    </source>
</evidence>
<dbReference type="HOGENOM" id="CLU_013173_5_0_1"/>
<dbReference type="Proteomes" id="UP000026962">
    <property type="component" value="Chromosome 12"/>
</dbReference>
<dbReference type="InterPro" id="IPR015655">
    <property type="entry name" value="PP2C"/>
</dbReference>
<dbReference type="CDD" id="cd00143">
    <property type="entry name" value="PP2Cc"/>
    <property type="match status" value="1"/>
</dbReference>
<dbReference type="Gramene" id="OPUNC12G05410.1">
    <property type="protein sequence ID" value="OPUNC12G05410.1"/>
    <property type="gene ID" value="OPUNC12G05410"/>
</dbReference>
<sequence length="429" mass="44783">MLCGVEILCSVVAVFAGLAHALGKALMTICSPKFSTAAGVISPTAWGGAKKVHPVSVSTVTALVESEKQQQLASGNYKDAAPPPSPPVLVLPAFKKKGGSTDHQEQTAPATTKAARGRPPRLVIPAAPVVVARPGGVDPFGGRETDVATETEVKGEGFCLASRRGVRHAMEDGYGFITHHNIEGGSQLAFYGVYDGHGGRAAVDFVADKLGKNVVAAASTMSRHQAGSSSPSQQRREEEDDVTAAIRAAYLTTDSEFLSQSVRGGACAATALVKDGELYVSNVGDCRAVLGSRGGVATALTSDQTPGRDDERLRIESSGGYVSCGGSGVWRVQDSLAVSRAFGDAGVKQWVTCEPETTRLRLTADDCYFLVLASDGLWCKVSNQEAVDAVAAAAASTNPCKELVAMARSRGSRDDITVMVVDLQRFLPV</sequence>
<dbReference type="SMART" id="SM00332">
    <property type="entry name" value="PP2Cc"/>
    <property type="match status" value="1"/>
</dbReference>
<dbReference type="AlphaFoldDB" id="A0A0E0MKK1"/>
<proteinExistence type="inferred from homology"/>
<dbReference type="SMART" id="SM00331">
    <property type="entry name" value="PP2C_SIG"/>
    <property type="match status" value="1"/>
</dbReference>
<comment type="cofactor">
    <cofactor evidence="1">
        <name>Mn(2+)</name>
        <dbReference type="ChEBI" id="CHEBI:29035"/>
    </cofactor>
</comment>
<organism evidence="16">
    <name type="scientific">Oryza punctata</name>
    <name type="common">Red rice</name>
    <dbReference type="NCBI Taxonomy" id="4537"/>
    <lineage>
        <taxon>Eukaryota</taxon>
        <taxon>Viridiplantae</taxon>
        <taxon>Streptophyta</taxon>
        <taxon>Embryophyta</taxon>
        <taxon>Tracheophyta</taxon>
        <taxon>Spermatophyta</taxon>
        <taxon>Magnoliopsida</taxon>
        <taxon>Liliopsida</taxon>
        <taxon>Poales</taxon>
        <taxon>Poaceae</taxon>
        <taxon>BOP clade</taxon>
        <taxon>Oryzoideae</taxon>
        <taxon>Oryzeae</taxon>
        <taxon>Oryzinae</taxon>
        <taxon>Oryza</taxon>
    </lineage>
</organism>
<evidence type="ECO:0000256" key="13">
    <source>
        <dbReference type="SAM" id="MobiDB-lite"/>
    </source>
</evidence>
<protein>
    <recommendedName>
        <fullName evidence="4">protein-serine/threonine phosphatase</fullName>
        <ecNumber evidence="4">3.1.3.16</ecNumber>
    </recommendedName>
</protein>
<dbReference type="EC" id="3.1.3.16" evidence="4"/>
<evidence type="ECO:0000256" key="4">
    <source>
        <dbReference type="ARBA" id="ARBA00013081"/>
    </source>
</evidence>
<reference evidence="16" key="1">
    <citation type="submission" date="2015-04" db="UniProtKB">
        <authorList>
            <consortium name="EnsemblPlants"/>
        </authorList>
    </citation>
    <scope>IDENTIFICATION</scope>
</reference>
<dbReference type="GO" id="GO:0004722">
    <property type="term" value="F:protein serine/threonine phosphatase activity"/>
    <property type="evidence" value="ECO:0007669"/>
    <property type="project" value="UniProtKB-EC"/>
</dbReference>
<keyword evidence="9" id="KW-0464">Manganese</keyword>
<dbReference type="InterPro" id="IPR036457">
    <property type="entry name" value="PPM-type-like_dom_sf"/>
</dbReference>
<dbReference type="InterPro" id="IPR000222">
    <property type="entry name" value="PP2C_BS"/>
</dbReference>
<evidence type="ECO:0000256" key="10">
    <source>
        <dbReference type="ARBA" id="ARBA00047761"/>
    </source>
</evidence>
<accession>A0A0E0MKK1</accession>
<dbReference type="InterPro" id="IPR001932">
    <property type="entry name" value="PPM-type_phosphatase-like_dom"/>
</dbReference>
<evidence type="ECO:0000256" key="7">
    <source>
        <dbReference type="ARBA" id="ARBA00022842"/>
    </source>
</evidence>
<comment type="catalytic activity">
    <reaction evidence="10">
        <text>O-phospho-L-seryl-[protein] + H2O = L-seryl-[protein] + phosphate</text>
        <dbReference type="Rhea" id="RHEA:20629"/>
        <dbReference type="Rhea" id="RHEA-COMP:9863"/>
        <dbReference type="Rhea" id="RHEA-COMP:11604"/>
        <dbReference type="ChEBI" id="CHEBI:15377"/>
        <dbReference type="ChEBI" id="CHEBI:29999"/>
        <dbReference type="ChEBI" id="CHEBI:43474"/>
        <dbReference type="ChEBI" id="CHEBI:83421"/>
        <dbReference type="EC" id="3.1.3.16"/>
    </reaction>
</comment>
<keyword evidence="7" id="KW-0460">Magnesium</keyword>
<evidence type="ECO:0000313" key="17">
    <source>
        <dbReference type="Proteomes" id="UP000026962"/>
    </source>
</evidence>
<comment type="cofactor">
    <cofactor evidence="2">
        <name>Mg(2+)</name>
        <dbReference type="ChEBI" id="CHEBI:18420"/>
    </cofactor>
</comment>
<dbReference type="SUPFAM" id="SSF81606">
    <property type="entry name" value="PP2C-like"/>
    <property type="match status" value="1"/>
</dbReference>
<dbReference type="eggNOG" id="KOG0698">
    <property type="taxonomic scope" value="Eukaryota"/>
</dbReference>
<evidence type="ECO:0000256" key="6">
    <source>
        <dbReference type="ARBA" id="ARBA00022801"/>
    </source>
</evidence>
<keyword evidence="5" id="KW-0479">Metal-binding</keyword>
<evidence type="ECO:0000256" key="8">
    <source>
        <dbReference type="ARBA" id="ARBA00022912"/>
    </source>
</evidence>
<feature type="region of interest" description="Disordered" evidence="13">
    <location>
        <begin position="219"/>
        <end position="241"/>
    </location>
</feature>
<evidence type="ECO:0000256" key="9">
    <source>
        <dbReference type="ARBA" id="ARBA00023211"/>
    </source>
</evidence>
<evidence type="ECO:0000256" key="5">
    <source>
        <dbReference type="ARBA" id="ARBA00022723"/>
    </source>
</evidence>
<dbReference type="PROSITE" id="PS51746">
    <property type="entry name" value="PPM_2"/>
    <property type="match status" value="1"/>
</dbReference>
<evidence type="ECO:0000259" key="15">
    <source>
        <dbReference type="PROSITE" id="PS51746"/>
    </source>
</evidence>
<dbReference type="Pfam" id="PF00481">
    <property type="entry name" value="PP2C"/>
    <property type="match status" value="1"/>
</dbReference>
<dbReference type="FunFam" id="3.60.40.10:FF:000079">
    <property type="entry name" value="Probable protein phosphatase 2C 74"/>
    <property type="match status" value="1"/>
</dbReference>
<feature type="signal peptide" evidence="14">
    <location>
        <begin position="1"/>
        <end position="21"/>
    </location>
</feature>
<name>A0A0E0MKK1_ORYPU</name>
<feature type="chain" id="PRO_5002367738" description="protein-serine/threonine phosphatase" evidence="14">
    <location>
        <begin position="22"/>
        <end position="429"/>
    </location>
</feature>
<feature type="domain" description="PPM-type phosphatase" evidence="15">
    <location>
        <begin position="157"/>
        <end position="423"/>
    </location>
</feature>
<dbReference type="GO" id="GO:0046872">
    <property type="term" value="F:metal ion binding"/>
    <property type="evidence" value="ECO:0007669"/>
    <property type="project" value="UniProtKB-KW"/>
</dbReference>
<dbReference type="STRING" id="4537.A0A0E0MKK1"/>
<reference evidence="16" key="2">
    <citation type="submission" date="2018-05" db="EMBL/GenBank/DDBJ databases">
        <title>OpunRS2 (Oryza punctata Reference Sequence Version 2).</title>
        <authorList>
            <person name="Zhang J."/>
            <person name="Kudrna D."/>
            <person name="Lee S."/>
            <person name="Talag J."/>
            <person name="Welchert J."/>
            <person name="Wing R.A."/>
        </authorList>
    </citation>
    <scope>NUCLEOTIDE SEQUENCE [LARGE SCALE GENOMIC DNA]</scope>
</reference>
<dbReference type="OMA" id="FITHHNI"/>
<dbReference type="EnsemblPlants" id="OPUNC12G05410.1">
    <property type="protein sequence ID" value="OPUNC12G05410.1"/>
    <property type="gene ID" value="OPUNC12G05410"/>
</dbReference>
<keyword evidence="14" id="KW-0732">Signal</keyword>
<evidence type="ECO:0000256" key="11">
    <source>
        <dbReference type="ARBA" id="ARBA00048336"/>
    </source>
</evidence>
<comment type="similarity">
    <text evidence="3 12">Belongs to the PP2C family.</text>
</comment>
<dbReference type="PROSITE" id="PS01032">
    <property type="entry name" value="PPM_1"/>
    <property type="match status" value="1"/>
</dbReference>
<evidence type="ECO:0000256" key="3">
    <source>
        <dbReference type="ARBA" id="ARBA00006702"/>
    </source>
</evidence>
<evidence type="ECO:0000256" key="1">
    <source>
        <dbReference type="ARBA" id="ARBA00001936"/>
    </source>
</evidence>
<keyword evidence="8 12" id="KW-0904">Protein phosphatase</keyword>
<keyword evidence="6 12" id="KW-0378">Hydrolase</keyword>
<keyword evidence="17" id="KW-1185">Reference proteome</keyword>
<dbReference type="Gene3D" id="3.60.40.10">
    <property type="entry name" value="PPM-type phosphatase domain"/>
    <property type="match status" value="1"/>
</dbReference>
<dbReference type="PANTHER" id="PTHR47992">
    <property type="entry name" value="PROTEIN PHOSPHATASE"/>
    <property type="match status" value="1"/>
</dbReference>